<dbReference type="EMBL" id="JAGKQM010000002">
    <property type="protein sequence ID" value="KAH0937775.1"/>
    <property type="molecule type" value="Genomic_DNA"/>
</dbReference>
<sequence length="148" mass="17052">MPDHLLIAREKREKKSRSPCGSGERPARLRACRRRNRGFCRIKALLRHLLRIPPIFALSDLWLRPNPWCMVVVCVELGRGSGKVLDGGEAARLDQDSGRWRLFLLRRRRFCFREGEAYLAPSSPSCLRRVEATVAPCCRFGTRRKFGC</sequence>
<evidence type="ECO:0000313" key="2">
    <source>
        <dbReference type="Proteomes" id="UP000824890"/>
    </source>
</evidence>
<gene>
    <name evidence="1" type="ORF">HID58_005236</name>
</gene>
<comment type="caution">
    <text evidence="1">The sequence shown here is derived from an EMBL/GenBank/DDBJ whole genome shotgun (WGS) entry which is preliminary data.</text>
</comment>
<dbReference type="Proteomes" id="UP000824890">
    <property type="component" value="Unassembled WGS sequence"/>
</dbReference>
<protein>
    <submittedName>
        <fullName evidence="1">Uncharacterized protein</fullName>
    </submittedName>
</protein>
<name>A0ABQ8E821_BRANA</name>
<accession>A0ABQ8E821</accession>
<keyword evidence="2" id="KW-1185">Reference proteome</keyword>
<proteinExistence type="predicted"/>
<evidence type="ECO:0000313" key="1">
    <source>
        <dbReference type="EMBL" id="KAH0937775.1"/>
    </source>
</evidence>
<organism evidence="1 2">
    <name type="scientific">Brassica napus</name>
    <name type="common">Rape</name>
    <dbReference type="NCBI Taxonomy" id="3708"/>
    <lineage>
        <taxon>Eukaryota</taxon>
        <taxon>Viridiplantae</taxon>
        <taxon>Streptophyta</taxon>
        <taxon>Embryophyta</taxon>
        <taxon>Tracheophyta</taxon>
        <taxon>Spermatophyta</taxon>
        <taxon>Magnoliopsida</taxon>
        <taxon>eudicotyledons</taxon>
        <taxon>Gunneridae</taxon>
        <taxon>Pentapetalae</taxon>
        <taxon>rosids</taxon>
        <taxon>malvids</taxon>
        <taxon>Brassicales</taxon>
        <taxon>Brassicaceae</taxon>
        <taxon>Brassiceae</taxon>
        <taxon>Brassica</taxon>
    </lineage>
</organism>
<reference evidence="1 2" key="1">
    <citation type="submission" date="2021-05" db="EMBL/GenBank/DDBJ databases">
        <title>Genome Assembly of Synthetic Allotetraploid Brassica napus Reveals Homoeologous Exchanges between Subgenomes.</title>
        <authorList>
            <person name="Davis J.T."/>
        </authorList>
    </citation>
    <scope>NUCLEOTIDE SEQUENCE [LARGE SCALE GENOMIC DNA]</scope>
    <source>
        <strain evidence="2">cv. Da-Ae</strain>
        <tissue evidence="1">Seedling</tissue>
    </source>
</reference>